<evidence type="ECO:0000313" key="1">
    <source>
        <dbReference type="EMBL" id="KAJ7012373.1"/>
    </source>
</evidence>
<name>A0AAD6RNQ3_9ROSI</name>
<evidence type="ECO:0000313" key="2">
    <source>
        <dbReference type="Proteomes" id="UP001164929"/>
    </source>
</evidence>
<keyword evidence="2" id="KW-1185">Reference proteome</keyword>
<dbReference type="EMBL" id="JAQIZT010000001">
    <property type="protein sequence ID" value="KAJ7012373.1"/>
    <property type="molecule type" value="Genomic_DNA"/>
</dbReference>
<reference evidence="1 2" key="1">
    <citation type="journal article" date="2023" name="Mol. Ecol. Resour.">
        <title>Chromosome-level genome assembly of a triploid poplar Populus alba 'Berolinensis'.</title>
        <authorList>
            <person name="Chen S."/>
            <person name="Yu Y."/>
            <person name="Wang X."/>
            <person name="Wang S."/>
            <person name="Zhang T."/>
            <person name="Zhou Y."/>
            <person name="He R."/>
            <person name="Meng N."/>
            <person name="Wang Y."/>
            <person name="Liu W."/>
            <person name="Liu Z."/>
            <person name="Liu J."/>
            <person name="Guo Q."/>
            <person name="Huang H."/>
            <person name="Sederoff R.R."/>
            <person name="Wang G."/>
            <person name="Qu G."/>
            <person name="Chen S."/>
        </authorList>
    </citation>
    <scope>NUCLEOTIDE SEQUENCE [LARGE SCALE GENOMIC DNA]</scope>
    <source>
        <strain evidence="1">SC-2020</strain>
    </source>
</reference>
<proteinExistence type="predicted"/>
<dbReference type="Proteomes" id="UP001164929">
    <property type="component" value="Chromosome 1"/>
</dbReference>
<protein>
    <submittedName>
        <fullName evidence="1">Uncharacterized protein</fullName>
    </submittedName>
</protein>
<gene>
    <name evidence="1" type="ORF">NC653_002433</name>
</gene>
<comment type="caution">
    <text evidence="1">The sequence shown here is derived from an EMBL/GenBank/DDBJ whole genome shotgun (WGS) entry which is preliminary data.</text>
</comment>
<organism evidence="1 2">
    <name type="scientific">Populus alba x Populus x berolinensis</name>
    <dbReference type="NCBI Taxonomy" id="444605"/>
    <lineage>
        <taxon>Eukaryota</taxon>
        <taxon>Viridiplantae</taxon>
        <taxon>Streptophyta</taxon>
        <taxon>Embryophyta</taxon>
        <taxon>Tracheophyta</taxon>
        <taxon>Spermatophyta</taxon>
        <taxon>Magnoliopsida</taxon>
        <taxon>eudicotyledons</taxon>
        <taxon>Gunneridae</taxon>
        <taxon>Pentapetalae</taxon>
        <taxon>rosids</taxon>
        <taxon>fabids</taxon>
        <taxon>Malpighiales</taxon>
        <taxon>Salicaceae</taxon>
        <taxon>Saliceae</taxon>
        <taxon>Populus</taxon>
    </lineage>
</organism>
<sequence>MCMLLQRQAPVFPLCAMKSTYSAVRCVDLLSPNLVTGGLSLATDTEGDGV</sequence>
<accession>A0AAD6RNQ3</accession>
<dbReference type="AlphaFoldDB" id="A0AAD6RNQ3"/>